<gene>
    <name evidence="2" type="ORF">POTOM_056580</name>
</gene>
<evidence type="ECO:0000256" key="1">
    <source>
        <dbReference type="PROSITE-ProRule" id="PRU00708"/>
    </source>
</evidence>
<name>A0A8X8BYG7_POPTO</name>
<dbReference type="NCBIfam" id="TIGR00756">
    <property type="entry name" value="PPR"/>
    <property type="match status" value="1"/>
</dbReference>
<evidence type="ECO:0008006" key="4">
    <source>
        <dbReference type="Google" id="ProtNLM"/>
    </source>
</evidence>
<dbReference type="EMBL" id="JAAWWB010000035">
    <property type="protein sequence ID" value="KAG6741096.1"/>
    <property type="molecule type" value="Genomic_DNA"/>
</dbReference>
<reference evidence="2" key="1">
    <citation type="journal article" date="2020" name="bioRxiv">
        <title>Hybrid origin of Populus tomentosa Carr. identified through genome sequencing and phylogenomic analysis.</title>
        <authorList>
            <person name="An X."/>
            <person name="Gao K."/>
            <person name="Chen Z."/>
            <person name="Li J."/>
            <person name="Yang X."/>
            <person name="Yang X."/>
            <person name="Zhou J."/>
            <person name="Guo T."/>
            <person name="Zhao T."/>
            <person name="Huang S."/>
            <person name="Miao D."/>
            <person name="Khan W.U."/>
            <person name="Rao P."/>
            <person name="Ye M."/>
            <person name="Lei B."/>
            <person name="Liao W."/>
            <person name="Wang J."/>
            <person name="Ji L."/>
            <person name="Li Y."/>
            <person name="Guo B."/>
            <person name="Mustafa N.S."/>
            <person name="Li S."/>
            <person name="Yun Q."/>
            <person name="Keller S.R."/>
            <person name="Mao J."/>
            <person name="Zhang R."/>
            <person name="Strauss S.H."/>
        </authorList>
    </citation>
    <scope>NUCLEOTIDE SEQUENCE</scope>
    <source>
        <strain evidence="2">GM15</strain>
        <tissue evidence="2">Leaf</tissue>
    </source>
</reference>
<sequence>MRHSLTTYVKKDIWWMPRNYLRGCSSRAIKDTHASITHSFTFCDLWFLSKGDMEGALGFYFEHKGKGISPDFLGFLRLIRGLCAKGRMEEARSILREMLSGSIKEAVTVLNEVGSVFFPVEKWFGPFHESQELLPLSELNGFSSVSSSTVSSCEEMIWIWHL</sequence>
<dbReference type="InterPro" id="IPR002885">
    <property type="entry name" value="PPR_rpt"/>
</dbReference>
<dbReference type="Pfam" id="PF12854">
    <property type="entry name" value="PPR_1"/>
    <property type="match status" value="1"/>
</dbReference>
<evidence type="ECO:0000313" key="3">
    <source>
        <dbReference type="Proteomes" id="UP000886885"/>
    </source>
</evidence>
<feature type="repeat" description="PPR" evidence="1">
    <location>
        <begin position="71"/>
        <end position="105"/>
    </location>
</feature>
<organism evidence="2 3">
    <name type="scientific">Populus tomentosa</name>
    <name type="common">Chinese white poplar</name>
    <dbReference type="NCBI Taxonomy" id="118781"/>
    <lineage>
        <taxon>Eukaryota</taxon>
        <taxon>Viridiplantae</taxon>
        <taxon>Streptophyta</taxon>
        <taxon>Embryophyta</taxon>
        <taxon>Tracheophyta</taxon>
        <taxon>Spermatophyta</taxon>
        <taxon>Magnoliopsida</taxon>
        <taxon>eudicotyledons</taxon>
        <taxon>Gunneridae</taxon>
        <taxon>Pentapetalae</taxon>
        <taxon>rosids</taxon>
        <taxon>fabids</taxon>
        <taxon>Malpighiales</taxon>
        <taxon>Salicaceae</taxon>
        <taxon>Saliceae</taxon>
        <taxon>Populus</taxon>
    </lineage>
</organism>
<dbReference type="PROSITE" id="PS51375">
    <property type="entry name" value="PPR"/>
    <property type="match status" value="1"/>
</dbReference>
<keyword evidence="3" id="KW-1185">Reference proteome</keyword>
<accession>A0A8X8BYG7</accession>
<comment type="caution">
    <text evidence="2">The sequence shown here is derived from an EMBL/GenBank/DDBJ whole genome shotgun (WGS) entry which is preliminary data.</text>
</comment>
<protein>
    <recommendedName>
        <fullName evidence="4">Pentatricopeptide repeat-containing protein</fullName>
    </recommendedName>
</protein>
<evidence type="ECO:0000313" key="2">
    <source>
        <dbReference type="EMBL" id="KAG6741096.1"/>
    </source>
</evidence>
<dbReference type="AlphaFoldDB" id="A0A8X8BYG7"/>
<proteinExistence type="predicted"/>
<dbReference type="Proteomes" id="UP000886885">
    <property type="component" value="Chromosome 18A"/>
</dbReference>